<keyword evidence="7 10" id="KW-0460">Magnesium</keyword>
<gene>
    <name evidence="12" type="ORF">TAT_000300100</name>
    <name evidence="13" type="ORF">TAV_000300200</name>
</gene>
<keyword evidence="8 10" id="KW-0342">GTP-binding</keyword>
<dbReference type="UniPathway" id="UPA00075">
    <property type="reaction ID" value="UER00335"/>
</dbReference>
<evidence type="ECO:0000256" key="8">
    <source>
        <dbReference type="ARBA" id="ARBA00023134"/>
    </source>
</evidence>
<dbReference type="PANTHER" id="PTHR11846:SF0">
    <property type="entry name" value="ADENYLOSUCCINATE SYNTHETASE"/>
    <property type="match status" value="1"/>
</dbReference>
<evidence type="ECO:0000256" key="4">
    <source>
        <dbReference type="ARBA" id="ARBA00022723"/>
    </source>
</evidence>
<dbReference type="PROSITE" id="PS01266">
    <property type="entry name" value="ADENYLOSUCCIN_SYN_1"/>
    <property type="match status" value="1"/>
</dbReference>
<comment type="pathway">
    <text evidence="10 11">Purine metabolism; AMP biosynthesis via de novo pathway; AMP from IMP: step 1/2.</text>
</comment>
<keyword evidence="4 10" id="KW-0479">Metal-binding</keyword>
<dbReference type="EC" id="6.3.4.4" evidence="10 11"/>
<dbReference type="Gene3D" id="3.90.170.10">
    <property type="entry name" value="Adenylosuccinate Synthetase, subunit A, domain 3"/>
    <property type="match status" value="1"/>
</dbReference>
<comment type="cofactor">
    <cofactor evidence="10">
        <name>Mg(2+)</name>
        <dbReference type="ChEBI" id="CHEBI:18420"/>
    </cofactor>
    <text evidence="10">Binds 1 Mg(2+) ion per subunit.</text>
</comment>
<evidence type="ECO:0000313" key="13">
    <source>
        <dbReference type="EMBL" id="SVP94487.1"/>
    </source>
</evidence>
<feature type="binding site" evidence="10">
    <location>
        <position position="315"/>
    </location>
    <ligand>
        <name>GTP</name>
        <dbReference type="ChEBI" id="CHEBI:37565"/>
    </ligand>
</feature>
<feature type="binding site" evidence="10">
    <location>
        <position position="20"/>
    </location>
    <ligand>
        <name>Mg(2+)</name>
        <dbReference type="ChEBI" id="CHEBI:18420"/>
    </ligand>
</feature>
<dbReference type="InterPro" id="IPR018220">
    <property type="entry name" value="Adenylosuccin_syn_GTP-bd"/>
</dbReference>
<dbReference type="InterPro" id="IPR027417">
    <property type="entry name" value="P-loop_NTPase"/>
</dbReference>
<dbReference type="AlphaFoldDB" id="A0A3B0MUS7"/>
<dbReference type="EMBL" id="UIVS01000004">
    <property type="protein sequence ID" value="SVP94487.1"/>
    <property type="molecule type" value="Genomic_DNA"/>
</dbReference>
<name>A0A3B0MUS7_THEAN</name>
<evidence type="ECO:0000256" key="7">
    <source>
        <dbReference type="ARBA" id="ARBA00022842"/>
    </source>
</evidence>
<evidence type="ECO:0000256" key="3">
    <source>
        <dbReference type="ARBA" id="ARBA00022598"/>
    </source>
</evidence>
<dbReference type="FunFam" id="3.90.170.10:FF:000001">
    <property type="entry name" value="Adenylosuccinate synthetase"/>
    <property type="match status" value="1"/>
</dbReference>
<evidence type="ECO:0000313" key="12">
    <source>
        <dbReference type="EMBL" id="SVP94003.1"/>
    </source>
</evidence>
<feature type="binding site" evidence="10">
    <location>
        <position position="47"/>
    </location>
    <ligand>
        <name>Mg(2+)</name>
        <dbReference type="ChEBI" id="CHEBI:18420"/>
    </ligand>
</feature>
<sequence>MVERRCYDKVLLISGMQWGDEGKGKLVTHLSKDFDLVARYNGGHNSGHEMYLDGVKYKLHSLPCGVLVPNTLNVLGNGVVVHLESLLSEIDGLLKLGIDLTNRLFISERAHLVLDLHIAIDSQLESEQGEYSTTIGTTKRGIGPTNSTKCKRTGIQLGELLNWDNFEKLLTKLTYKLNHENKVFSNSDLADLLNKELEIYKTNFSKIAHCVCDTSYMIQKYIKEGKKVFFEGANGALLDLALGTYPYVTSSNTTTSGVYNGLGISPSVKILKVGVLKAYQTRAGQGPFPTELFDDNYVKLQSHGSEVGVTTGRTRRCGWLDLVSAKYVQGFSGFDLINLTKLDILSQFDEVKLCTNYKHKVTGEFLEEGRYPNCCYQFDEYEPVYKTMPGWKTDISDFKTFEQLPQNAQNYVLFIEEYLGVFIHWVCLFMNNITFRWELARMLIK</sequence>
<feature type="binding site" evidence="10">
    <location>
        <begin position="47"/>
        <end position="49"/>
    </location>
    <ligand>
        <name>GTP</name>
        <dbReference type="ChEBI" id="CHEBI:37565"/>
    </ligand>
</feature>
<dbReference type="HAMAP" id="MF_00011">
    <property type="entry name" value="Adenylosucc_synth"/>
    <property type="match status" value="1"/>
</dbReference>
<comment type="similarity">
    <text evidence="10 11">Belongs to the adenylosuccinate synthetase family.</text>
</comment>
<evidence type="ECO:0000256" key="6">
    <source>
        <dbReference type="ARBA" id="ARBA00022755"/>
    </source>
</evidence>
<evidence type="ECO:0000256" key="10">
    <source>
        <dbReference type="HAMAP-Rule" id="MF_03125"/>
    </source>
</evidence>
<evidence type="ECO:0000256" key="2">
    <source>
        <dbReference type="ARBA" id="ARBA00022490"/>
    </source>
</evidence>
<comment type="function">
    <text evidence="9">Plays an important role in the salvage pathway for purine nucleotide biosynthesis. Catalyzes the first committed step in the biosynthesis of AMP from IMP.</text>
</comment>
<feature type="binding site" evidence="10">
    <location>
        <position position="138"/>
    </location>
    <ligand>
        <name>IMP</name>
        <dbReference type="ChEBI" id="CHEBI:58053"/>
    </ligand>
</feature>
<keyword evidence="3 10" id="KW-0436">Ligase</keyword>
<dbReference type="GO" id="GO:0044208">
    <property type="term" value="P:'de novo' AMP biosynthetic process"/>
    <property type="evidence" value="ECO:0007669"/>
    <property type="project" value="UniProtKB-UniRule"/>
</dbReference>
<comment type="function">
    <text evidence="11">Plays an important role in the de novo pathway of purine nucleotide biosynthesis.</text>
</comment>
<feature type="binding site" evidence="10">
    <location>
        <position position="152"/>
    </location>
    <ligand>
        <name>IMP</name>
        <dbReference type="ChEBI" id="CHEBI:58053"/>
        <note>ligand shared between dimeric partners</note>
    </ligand>
</feature>
<dbReference type="CDD" id="cd03108">
    <property type="entry name" value="AdSS"/>
    <property type="match status" value="1"/>
</dbReference>
<evidence type="ECO:0000256" key="5">
    <source>
        <dbReference type="ARBA" id="ARBA00022741"/>
    </source>
</evidence>
<reference evidence="12" key="1">
    <citation type="submission" date="2018-07" db="EMBL/GenBank/DDBJ databases">
        <authorList>
            <person name="Quirk P.G."/>
            <person name="Krulwich T.A."/>
        </authorList>
    </citation>
    <scope>NUCLEOTIDE SEQUENCE</scope>
    <source>
        <strain evidence="12">Anand</strain>
    </source>
</reference>
<comment type="caution">
    <text evidence="10">Lacks conserved residue(s) required for the propagation of feature annotation.</text>
</comment>
<dbReference type="GO" id="GO:0005525">
    <property type="term" value="F:GTP binding"/>
    <property type="evidence" value="ECO:0007669"/>
    <property type="project" value="UniProtKB-UniRule"/>
</dbReference>
<comment type="subcellular location">
    <subcellularLocation>
        <location evidence="10">Cytoplasm</location>
    </subcellularLocation>
</comment>
<evidence type="ECO:0000256" key="11">
    <source>
        <dbReference type="RuleBase" id="RU000520"/>
    </source>
</evidence>
<evidence type="ECO:0000256" key="9">
    <source>
        <dbReference type="ARBA" id="ARBA00025008"/>
    </source>
</evidence>
<keyword evidence="6 10" id="KW-0658">Purine biosynthesis</keyword>
<dbReference type="PANTHER" id="PTHR11846">
    <property type="entry name" value="ADENYLOSUCCINATE SYNTHETASE"/>
    <property type="match status" value="1"/>
</dbReference>
<feature type="binding site" evidence="10">
    <location>
        <begin position="45"/>
        <end position="48"/>
    </location>
    <ligand>
        <name>IMP</name>
        <dbReference type="ChEBI" id="CHEBI:58053"/>
    </ligand>
</feature>
<feature type="active site" description="Proton acceptor" evidence="10">
    <location>
        <position position="20"/>
    </location>
</feature>
<dbReference type="InterPro" id="IPR042109">
    <property type="entry name" value="Adenylosuccinate_synth_dom1"/>
</dbReference>
<dbReference type="Gene3D" id="3.40.440.10">
    <property type="entry name" value="Adenylosuccinate Synthetase, subunit A, domain 1"/>
    <property type="match status" value="1"/>
</dbReference>
<organism evidence="12">
    <name type="scientific">Theileria annulata</name>
    <dbReference type="NCBI Taxonomy" id="5874"/>
    <lineage>
        <taxon>Eukaryota</taxon>
        <taxon>Sar</taxon>
        <taxon>Alveolata</taxon>
        <taxon>Apicomplexa</taxon>
        <taxon>Aconoidasida</taxon>
        <taxon>Piroplasmida</taxon>
        <taxon>Theileriidae</taxon>
        <taxon>Theileria</taxon>
    </lineage>
</organism>
<feature type="binding site" evidence="10">
    <location>
        <begin position="19"/>
        <end position="25"/>
    </location>
    <ligand>
        <name>GTP</name>
        <dbReference type="ChEBI" id="CHEBI:37565"/>
    </ligand>
</feature>
<proteinExistence type="inferred from homology"/>
<dbReference type="GO" id="GO:0005737">
    <property type="term" value="C:cytoplasm"/>
    <property type="evidence" value="ECO:0007669"/>
    <property type="project" value="UniProtKB-SubCell"/>
</dbReference>
<dbReference type="NCBIfam" id="NF002223">
    <property type="entry name" value="PRK01117.1"/>
    <property type="match status" value="1"/>
</dbReference>
<comment type="miscellaneous">
    <text evidence="10">Parasitic protozoa lack the de novo purine biosynthesis pathway and rely exclusively on the salvage pathway for their purine nucleotide requirements.</text>
</comment>
<comment type="catalytic activity">
    <reaction evidence="10 11">
        <text>IMP + L-aspartate + GTP = N(6)-(1,2-dicarboxyethyl)-AMP + GDP + phosphate + 2 H(+)</text>
        <dbReference type="Rhea" id="RHEA:15753"/>
        <dbReference type="ChEBI" id="CHEBI:15378"/>
        <dbReference type="ChEBI" id="CHEBI:29991"/>
        <dbReference type="ChEBI" id="CHEBI:37565"/>
        <dbReference type="ChEBI" id="CHEBI:43474"/>
        <dbReference type="ChEBI" id="CHEBI:57567"/>
        <dbReference type="ChEBI" id="CHEBI:58053"/>
        <dbReference type="ChEBI" id="CHEBI:58189"/>
        <dbReference type="EC" id="6.3.4.4"/>
    </reaction>
</comment>
<feature type="active site" description="Proton donor" evidence="10">
    <location>
        <position position="48"/>
    </location>
</feature>
<dbReference type="GO" id="GO:0046040">
    <property type="term" value="P:IMP metabolic process"/>
    <property type="evidence" value="ECO:0007669"/>
    <property type="project" value="TreeGrafter"/>
</dbReference>
<dbReference type="InterPro" id="IPR042111">
    <property type="entry name" value="Adenylosuccinate_synth_dom3"/>
</dbReference>
<keyword evidence="5 10" id="KW-0547">Nucleotide-binding</keyword>
<comment type="subunit">
    <text evidence="1 10">Homodimer.</text>
</comment>
<feature type="binding site" evidence="10">
    <location>
        <begin position="341"/>
        <end position="343"/>
    </location>
    <ligand>
        <name>GTP</name>
        <dbReference type="ChEBI" id="CHEBI:37565"/>
    </ligand>
</feature>
<evidence type="ECO:0000256" key="1">
    <source>
        <dbReference type="ARBA" id="ARBA00011738"/>
    </source>
</evidence>
<dbReference type="GO" id="GO:0004019">
    <property type="term" value="F:adenylosuccinate synthase activity"/>
    <property type="evidence" value="ECO:0007669"/>
    <property type="project" value="UniProtKB-UniRule"/>
</dbReference>
<feature type="binding site" evidence="10">
    <location>
        <begin position="20"/>
        <end position="23"/>
    </location>
    <ligand>
        <name>IMP</name>
        <dbReference type="ChEBI" id="CHEBI:58053"/>
    </ligand>
</feature>
<dbReference type="NCBIfam" id="TIGR00184">
    <property type="entry name" value="purA"/>
    <property type="match status" value="1"/>
</dbReference>
<dbReference type="GO" id="GO:0000287">
    <property type="term" value="F:magnesium ion binding"/>
    <property type="evidence" value="ECO:0007669"/>
    <property type="project" value="UniProtKB-UniRule"/>
</dbReference>
<feature type="binding site" evidence="10">
    <location>
        <position position="249"/>
    </location>
    <ligand>
        <name>IMP</name>
        <dbReference type="ChEBI" id="CHEBI:58053"/>
    </ligand>
</feature>
<feature type="binding site" evidence="10">
    <location>
        <begin position="309"/>
        <end position="315"/>
    </location>
    <ligand>
        <name>substrate</name>
    </ligand>
</feature>
<dbReference type="SUPFAM" id="SSF52540">
    <property type="entry name" value="P-loop containing nucleoside triphosphate hydrolases"/>
    <property type="match status" value="1"/>
</dbReference>
<dbReference type="Pfam" id="PF00709">
    <property type="entry name" value="Adenylsucc_synt"/>
    <property type="match status" value="1"/>
</dbReference>
<accession>A0A3B0MUS7</accession>
<dbReference type="SMART" id="SM00788">
    <property type="entry name" value="Adenylsucc_synt"/>
    <property type="match status" value="1"/>
</dbReference>
<dbReference type="InterPro" id="IPR001114">
    <property type="entry name" value="Adenylosuccinate_synthetase"/>
</dbReference>
<keyword evidence="2 10" id="KW-0963">Cytoplasm</keyword>
<dbReference type="EMBL" id="UIVT01000004">
    <property type="protein sequence ID" value="SVP94003.1"/>
    <property type="molecule type" value="Genomic_DNA"/>
</dbReference>
<dbReference type="Gene3D" id="1.10.300.10">
    <property type="entry name" value="Adenylosuccinate Synthetase, subunit A, domain 2"/>
    <property type="match status" value="1"/>
</dbReference>
<comment type="function">
    <text evidence="10">Plays an important role in the salvage pathway for purine nucleotide biosynthesis. Catalyzes the first commited step in the biosynthesis of AMP from IMP.</text>
</comment>
<dbReference type="VEuPathDB" id="PiroplasmaDB:TA17235"/>
<protein>
    <recommendedName>
        <fullName evidence="10 11">Adenylosuccinate synthetase</fullName>
        <shortName evidence="10">AMPSase</shortName>
        <shortName evidence="10">AdSS</shortName>
        <ecNumber evidence="10 11">6.3.4.4</ecNumber>
    </recommendedName>
    <alternativeName>
        <fullName evidence="10">IMP--aspartate ligase</fullName>
    </alternativeName>
</protein>
<feature type="binding site" evidence="10">
    <location>
        <position position="313"/>
    </location>
    <ligand>
        <name>IMP</name>
        <dbReference type="ChEBI" id="CHEBI:58053"/>
    </ligand>
</feature>
<dbReference type="InterPro" id="IPR042110">
    <property type="entry name" value="Adenylosuccinate_synth_dom2"/>
</dbReference>
<feature type="binding site" evidence="10">
    <location>
        <position position="234"/>
    </location>
    <ligand>
        <name>IMP</name>
        <dbReference type="ChEBI" id="CHEBI:58053"/>
    </ligand>
</feature>